<comment type="caution">
    <text evidence="1">The sequence shown here is derived from an EMBL/GenBank/DDBJ whole genome shotgun (WGS) entry which is preliminary data.</text>
</comment>
<gene>
    <name evidence="1" type="ORF">ABIE21_003464</name>
</gene>
<proteinExistence type="predicted"/>
<evidence type="ECO:0000313" key="1">
    <source>
        <dbReference type="EMBL" id="MET4583933.1"/>
    </source>
</evidence>
<keyword evidence="2" id="KW-1185">Reference proteome</keyword>
<protein>
    <submittedName>
        <fullName evidence="1">Uncharacterized protein</fullName>
    </submittedName>
</protein>
<sequence length="36" mass="3953">MIAYLVAYAALTVWAVVATINVTARDGYRQLPTLAR</sequence>
<dbReference type="Proteomes" id="UP001549257">
    <property type="component" value="Unassembled WGS sequence"/>
</dbReference>
<accession>A0ABV2QTX5</accession>
<reference evidence="1 2" key="1">
    <citation type="submission" date="2024-06" db="EMBL/GenBank/DDBJ databases">
        <title>Sorghum-associated microbial communities from plants grown in Nebraska, USA.</title>
        <authorList>
            <person name="Schachtman D."/>
        </authorList>
    </citation>
    <scope>NUCLEOTIDE SEQUENCE [LARGE SCALE GENOMIC DNA]</scope>
    <source>
        <strain evidence="1 2">2857</strain>
    </source>
</reference>
<organism evidence="1 2">
    <name type="scientific">Conyzicola nivalis</name>
    <dbReference type="NCBI Taxonomy" id="1477021"/>
    <lineage>
        <taxon>Bacteria</taxon>
        <taxon>Bacillati</taxon>
        <taxon>Actinomycetota</taxon>
        <taxon>Actinomycetes</taxon>
        <taxon>Micrococcales</taxon>
        <taxon>Microbacteriaceae</taxon>
        <taxon>Conyzicola</taxon>
    </lineage>
</organism>
<name>A0ABV2QTX5_9MICO</name>
<evidence type="ECO:0000313" key="2">
    <source>
        <dbReference type="Proteomes" id="UP001549257"/>
    </source>
</evidence>
<dbReference type="EMBL" id="JBEPSJ010000005">
    <property type="protein sequence ID" value="MET4583933.1"/>
    <property type="molecule type" value="Genomic_DNA"/>
</dbReference>